<dbReference type="NCBIfam" id="TIGR03349">
    <property type="entry name" value="IV_VI_DotU"/>
    <property type="match status" value="1"/>
</dbReference>
<gene>
    <name evidence="6" type="ORF">SAMN05421882_10685</name>
</gene>
<evidence type="ECO:0000256" key="4">
    <source>
        <dbReference type="SAM" id="Phobius"/>
    </source>
</evidence>
<feature type="region of interest" description="Disordered" evidence="3">
    <location>
        <begin position="1"/>
        <end position="45"/>
    </location>
</feature>
<reference evidence="6 7" key="1">
    <citation type="submission" date="2016-10" db="EMBL/GenBank/DDBJ databases">
        <authorList>
            <person name="de Groot N.N."/>
        </authorList>
    </citation>
    <scope>NUCLEOTIDE SEQUENCE [LARGE SCALE GENOMIC DNA]</scope>
    <source>
        <strain evidence="6 7">Nm110</strain>
    </source>
</reference>
<dbReference type="Proteomes" id="UP000183454">
    <property type="component" value="Unassembled WGS sequence"/>
</dbReference>
<proteinExistence type="predicted"/>
<feature type="coiled-coil region" evidence="2">
    <location>
        <begin position="192"/>
        <end position="219"/>
    </location>
</feature>
<dbReference type="AlphaFoldDB" id="A0A1H2Z9Q5"/>
<dbReference type="PROSITE" id="PS51123">
    <property type="entry name" value="OMPA_2"/>
    <property type="match status" value="1"/>
</dbReference>
<keyword evidence="1 4" id="KW-0472">Membrane</keyword>
<dbReference type="Pfam" id="PF00691">
    <property type="entry name" value="OmpA"/>
    <property type="match status" value="1"/>
</dbReference>
<protein>
    <submittedName>
        <fullName evidence="6">Type VI secretion system protein ImpK</fullName>
    </submittedName>
</protein>
<sequence>MNQDDPFASSDLDKTITLPSPGGRTPPSAQSDNLRQSQATSPVDHLAHREDTTEITGINPLVAAANPILNSVPQLRMTLHHSDLSSLRDYLVQRIKSFESQAKASGISPEKVIVARYVLCTLLDETIASTPWGSGEWGKHSLLVMFHKETFGGEKFFQLLKKLSVDPKANRDILELMYISLSLGFEGRYRVVENGKTKLDALRERLAQILNKERNLYERDLSPHWRPTALKRTKIFRLVPLWVLSALCGSILLIIYFGYNFFLNNVSDPIFAKIQSIQAKNFVIERTTISPPPTTPLFTELFVNEKNPLLADLLVDEILNGLVTVRSENDRSIITILGDGLFPAGSATVTQSFAETLSRIAEVLRPLEGDIQIIGHTDNQPIRSIRFPSNWHLSQERAHSVKKLFIKNGLVASRLNAEGRADTEPIASNNTPEGRARNRRVEIVVFDPRTAP</sequence>
<keyword evidence="4" id="KW-0812">Transmembrane</keyword>
<dbReference type="CDD" id="cd07185">
    <property type="entry name" value="OmpA_C-like"/>
    <property type="match status" value="1"/>
</dbReference>
<accession>A0A1H2Z9Q5</accession>
<dbReference type="SUPFAM" id="SSF103088">
    <property type="entry name" value="OmpA-like"/>
    <property type="match status" value="1"/>
</dbReference>
<dbReference type="RefSeq" id="WP_074668149.1">
    <property type="nucleotide sequence ID" value="NZ_FNNH01000068.1"/>
</dbReference>
<evidence type="ECO:0000313" key="7">
    <source>
        <dbReference type="Proteomes" id="UP000183454"/>
    </source>
</evidence>
<dbReference type="NCBIfam" id="NF038228">
    <property type="entry name" value="IcmH_DotU_IVB"/>
    <property type="match status" value="1"/>
</dbReference>
<keyword evidence="4" id="KW-1133">Transmembrane helix</keyword>
<name>A0A1H2Z9Q5_9PROT</name>
<evidence type="ECO:0000256" key="2">
    <source>
        <dbReference type="SAM" id="Coils"/>
    </source>
</evidence>
<evidence type="ECO:0000256" key="3">
    <source>
        <dbReference type="SAM" id="MobiDB-lite"/>
    </source>
</evidence>
<dbReference type="InterPro" id="IPR006665">
    <property type="entry name" value="OmpA-like"/>
</dbReference>
<evidence type="ECO:0000256" key="1">
    <source>
        <dbReference type="PROSITE-ProRule" id="PRU00473"/>
    </source>
</evidence>
<dbReference type="Gene3D" id="3.30.1330.60">
    <property type="entry name" value="OmpA-like domain"/>
    <property type="match status" value="1"/>
</dbReference>
<dbReference type="EMBL" id="FNNH01000068">
    <property type="protein sequence ID" value="SDX13584.1"/>
    <property type="molecule type" value="Genomic_DNA"/>
</dbReference>
<dbReference type="Gene3D" id="1.25.40.590">
    <property type="entry name" value="Type IV / VI secretion system, DotU"/>
    <property type="match status" value="1"/>
</dbReference>
<dbReference type="InterPro" id="IPR036737">
    <property type="entry name" value="OmpA-like_sf"/>
</dbReference>
<feature type="domain" description="OmpA-like" evidence="5">
    <location>
        <begin position="329"/>
        <end position="449"/>
    </location>
</feature>
<dbReference type="Pfam" id="PF09850">
    <property type="entry name" value="DotU"/>
    <property type="match status" value="1"/>
</dbReference>
<dbReference type="NCBIfam" id="TIGR03350">
    <property type="entry name" value="type_VI_ompA"/>
    <property type="match status" value="1"/>
</dbReference>
<feature type="transmembrane region" description="Helical" evidence="4">
    <location>
        <begin position="235"/>
        <end position="259"/>
    </location>
</feature>
<evidence type="ECO:0000259" key="5">
    <source>
        <dbReference type="PROSITE" id="PS51123"/>
    </source>
</evidence>
<dbReference type="GO" id="GO:0016020">
    <property type="term" value="C:membrane"/>
    <property type="evidence" value="ECO:0007669"/>
    <property type="project" value="UniProtKB-UniRule"/>
</dbReference>
<evidence type="ECO:0000313" key="6">
    <source>
        <dbReference type="EMBL" id="SDX13584.1"/>
    </source>
</evidence>
<feature type="compositionally biased region" description="Polar residues" evidence="3">
    <location>
        <begin position="27"/>
        <end position="41"/>
    </location>
</feature>
<dbReference type="PANTHER" id="PTHR38033:SF1">
    <property type="entry name" value="DOTU FAMILY TYPE IV_VI SECRETION SYSTEM PROTEIN"/>
    <property type="match status" value="1"/>
</dbReference>
<organism evidence="6 7">
    <name type="scientific">Nitrosomonas communis</name>
    <dbReference type="NCBI Taxonomy" id="44574"/>
    <lineage>
        <taxon>Bacteria</taxon>
        <taxon>Pseudomonadati</taxon>
        <taxon>Pseudomonadota</taxon>
        <taxon>Betaproteobacteria</taxon>
        <taxon>Nitrosomonadales</taxon>
        <taxon>Nitrosomonadaceae</taxon>
        <taxon>Nitrosomonas</taxon>
    </lineage>
</organism>
<dbReference type="InterPro" id="IPR017733">
    <property type="entry name" value="OmpA-like_dom_proteobacteria"/>
</dbReference>
<dbReference type="InterPro" id="IPR038522">
    <property type="entry name" value="T4/T6SS_DotU_sf"/>
</dbReference>
<dbReference type="PANTHER" id="PTHR38033">
    <property type="entry name" value="MEMBRANE PROTEIN-RELATED"/>
    <property type="match status" value="1"/>
</dbReference>
<keyword evidence="2" id="KW-0175">Coiled coil</keyword>
<dbReference type="InterPro" id="IPR017732">
    <property type="entry name" value="T4/T6SS_DotU"/>
</dbReference>